<feature type="signal peptide" evidence="1">
    <location>
        <begin position="1"/>
        <end position="25"/>
    </location>
</feature>
<dbReference type="OrthoDB" id="254354at2"/>
<dbReference type="InterPro" id="IPR015943">
    <property type="entry name" value="WD40/YVTN_repeat-like_dom_sf"/>
</dbReference>
<sequence precursor="true">MVTIRTVRMVLFAVAALGLSGAAAADEYKTKVVAKNLKRPTGVAVNLSGQVYFTELPTPGVGGGAGGKNTVNVLNPKNGKVRNLTTGEPEPTNLAVNFFDDVYWTCKSAGVILSLERGRGDAQLVASGLDNPSGMAAYPLGFAVFFTEVPTPGVNGANGGRNAVYAFLEGIGQEFLLDAGDPQPTDVAVDLFGNVYWTCTSAGVIVKLSGGTAEVIARDLDKPYGIATDYLGNLYFTEVPTPGVNGANGGRNKVSKLDLSTGAITVIDEGDPDPIDVTVQPFGTTVYWTCRSAGVIVEARRKW</sequence>
<dbReference type="AlphaFoldDB" id="A0A517XU33"/>
<protein>
    <submittedName>
        <fullName evidence="2">Beta-propeller repeat protein</fullName>
    </submittedName>
</protein>
<reference evidence="2 3" key="1">
    <citation type="submission" date="2019-02" db="EMBL/GenBank/DDBJ databases">
        <title>Deep-cultivation of Planctomycetes and their phenomic and genomic characterization uncovers novel biology.</title>
        <authorList>
            <person name="Wiegand S."/>
            <person name="Jogler M."/>
            <person name="Boedeker C."/>
            <person name="Pinto D."/>
            <person name="Vollmers J."/>
            <person name="Rivas-Marin E."/>
            <person name="Kohn T."/>
            <person name="Peeters S.H."/>
            <person name="Heuer A."/>
            <person name="Rast P."/>
            <person name="Oberbeckmann S."/>
            <person name="Bunk B."/>
            <person name="Jeske O."/>
            <person name="Meyerdierks A."/>
            <person name="Storesund J.E."/>
            <person name="Kallscheuer N."/>
            <person name="Luecker S."/>
            <person name="Lage O.M."/>
            <person name="Pohl T."/>
            <person name="Merkel B.J."/>
            <person name="Hornburger P."/>
            <person name="Mueller R.-W."/>
            <person name="Bruemmer F."/>
            <person name="Labrenz M."/>
            <person name="Spormann A.M."/>
            <person name="Op den Camp H."/>
            <person name="Overmann J."/>
            <person name="Amann R."/>
            <person name="Jetten M.S.M."/>
            <person name="Mascher T."/>
            <person name="Medema M.H."/>
            <person name="Devos D.P."/>
            <person name="Kaster A.-K."/>
            <person name="Ovreas L."/>
            <person name="Rohde M."/>
            <person name="Galperin M.Y."/>
            <person name="Jogler C."/>
        </authorList>
    </citation>
    <scope>NUCLEOTIDE SEQUENCE [LARGE SCALE GENOMIC DNA]</scope>
    <source>
        <strain evidence="2 3">ETA_A1</strain>
    </source>
</reference>
<dbReference type="EMBL" id="CP036273">
    <property type="protein sequence ID" value="QDU21028.1"/>
    <property type="molecule type" value="Genomic_DNA"/>
</dbReference>
<keyword evidence="3" id="KW-1185">Reference proteome</keyword>
<evidence type="ECO:0000256" key="1">
    <source>
        <dbReference type="SAM" id="SignalP"/>
    </source>
</evidence>
<evidence type="ECO:0000313" key="2">
    <source>
        <dbReference type="EMBL" id="QDU21028.1"/>
    </source>
</evidence>
<dbReference type="Proteomes" id="UP000319576">
    <property type="component" value="Chromosome"/>
</dbReference>
<feature type="chain" id="PRO_5021948512" evidence="1">
    <location>
        <begin position="26"/>
        <end position="303"/>
    </location>
</feature>
<name>A0A517XU33_9BACT</name>
<dbReference type="PANTHER" id="PTHR46513">
    <property type="entry name" value="VITELLOGENIN RECEPTOR-LIKE PROTEIN-RELATED-RELATED"/>
    <property type="match status" value="1"/>
</dbReference>
<dbReference type="SUPFAM" id="SSF101898">
    <property type="entry name" value="NHL repeat"/>
    <property type="match status" value="1"/>
</dbReference>
<proteinExistence type="predicted"/>
<keyword evidence="1" id="KW-0732">Signal</keyword>
<gene>
    <name evidence="2" type="ORF">ETAA1_29910</name>
</gene>
<dbReference type="Gene3D" id="2.130.10.10">
    <property type="entry name" value="YVTN repeat-like/Quinoprotein amine dehydrogenase"/>
    <property type="match status" value="1"/>
</dbReference>
<accession>A0A517XU33</accession>
<evidence type="ECO:0000313" key="3">
    <source>
        <dbReference type="Proteomes" id="UP000319576"/>
    </source>
</evidence>
<dbReference type="InterPro" id="IPR050778">
    <property type="entry name" value="Cueball_EGF_LRP_Nidogen"/>
</dbReference>
<organism evidence="2 3">
    <name type="scientific">Urbifossiella limnaea</name>
    <dbReference type="NCBI Taxonomy" id="2528023"/>
    <lineage>
        <taxon>Bacteria</taxon>
        <taxon>Pseudomonadati</taxon>
        <taxon>Planctomycetota</taxon>
        <taxon>Planctomycetia</taxon>
        <taxon>Gemmatales</taxon>
        <taxon>Gemmataceae</taxon>
        <taxon>Urbifossiella</taxon>
    </lineage>
</organism>
<dbReference type="KEGG" id="uli:ETAA1_29910"/>
<dbReference type="RefSeq" id="WP_145239595.1">
    <property type="nucleotide sequence ID" value="NZ_CP036273.1"/>
</dbReference>